<comment type="caution">
    <text evidence="3">The sequence shown here is derived from an EMBL/GenBank/DDBJ whole genome shotgun (WGS) entry which is preliminary data.</text>
</comment>
<keyword evidence="1" id="KW-0812">Transmembrane</keyword>
<dbReference type="Proteomes" id="UP000309033">
    <property type="component" value="Unassembled WGS sequence"/>
</dbReference>
<dbReference type="AlphaFoldDB" id="A0A5R8Z227"/>
<dbReference type="PANTHER" id="PTHR46082:SF6">
    <property type="entry name" value="AAA+ ATPASE DOMAIN-CONTAINING PROTEIN-RELATED"/>
    <property type="match status" value="1"/>
</dbReference>
<dbReference type="InterPro" id="IPR011990">
    <property type="entry name" value="TPR-like_helical_dom_sf"/>
</dbReference>
<dbReference type="SUPFAM" id="SSF48452">
    <property type="entry name" value="TPR-like"/>
    <property type="match status" value="2"/>
</dbReference>
<evidence type="ECO:0000313" key="4">
    <source>
        <dbReference type="Proteomes" id="UP000309033"/>
    </source>
</evidence>
<dbReference type="Pfam" id="PF00931">
    <property type="entry name" value="NB-ARC"/>
    <property type="match status" value="1"/>
</dbReference>
<feature type="domain" description="NB-ARC" evidence="2">
    <location>
        <begin position="77"/>
        <end position="181"/>
    </location>
</feature>
<dbReference type="PRINTS" id="PR00364">
    <property type="entry name" value="DISEASERSIST"/>
</dbReference>
<dbReference type="Pfam" id="PF13424">
    <property type="entry name" value="TPR_12"/>
    <property type="match status" value="2"/>
</dbReference>
<protein>
    <submittedName>
        <fullName evidence="3">Tetratricopeptide repeat protein</fullName>
    </submittedName>
</protein>
<evidence type="ECO:0000259" key="2">
    <source>
        <dbReference type="Pfam" id="PF00931"/>
    </source>
</evidence>
<dbReference type="EMBL" id="VANP01000005">
    <property type="protein sequence ID" value="TLP59671.1"/>
    <property type="molecule type" value="Genomic_DNA"/>
</dbReference>
<dbReference type="InterPro" id="IPR053137">
    <property type="entry name" value="NLR-like"/>
</dbReference>
<evidence type="ECO:0000256" key="1">
    <source>
        <dbReference type="SAM" id="Phobius"/>
    </source>
</evidence>
<dbReference type="PANTHER" id="PTHR46082">
    <property type="entry name" value="ATP/GTP-BINDING PROTEIN-RELATED"/>
    <property type="match status" value="1"/>
</dbReference>
<organism evidence="3 4">
    <name type="scientific">Microbispora triticiradicis</name>
    <dbReference type="NCBI Taxonomy" id="2200763"/>
    <lineage>
        <taxon>Bacteria</taxon>
        <taxon>Bacillati</taxon>
        <taxon>Actinomycetota</taxon>
        <taxon>Actinomycetes</taxon>
        <taxon>Streptosporangiales</taxon>
        <taxon>Streptosporangiaceae</taxon>
        <taxon>Microbispora</taxon>
    </lineage>
</organism>
<keyword evidence="1" id="KW-1133">Transmembrane helix</keyword>
<dbReference type="InterPro" id="IPR002182">
    <property type="entry name" value="NB-ARC"/>
</dbReference>
<dbReference type="OrthoDB" id="127785at2"/>
<evidence type="ECO:0000313" key="3">
    <source>
        <dbReference type="EMBL" id="TLP59671.1"/>
    </source>
</evidence>
<proteinExistence type="predicted"/>
<dbReference type="SUPFAM" id="SSF52540">
    <property type="entry name" value="P-loop containing nucleoside triphosphate hydrolases"/>
    <property type="match status" value="1"/>
</dbReference>
<name>A0A5R8Z227_9ACTN</name>
<gene>
    <name evidence="3" type="ORF">FED44_15415</name>
</gene>
<keyword evidence="1" id="KW-0472">Membrane</keyword>
<dbReference type="Gene3D" id="1.25.40.10">
    <property type="entry name" value="Tetratricopeptide repeat domain"/>
    <property type="match status" value="2"/>
</dbReference>
<keyword evidence="4" id="KW-1185">Reference proteome</keyword>
<accession>A0A5R8Z227</accession>
<sequence length="723" mass="79657">MVDVELSLKVVGSAVGVIGVVIAYLQLRRDGGKKPHDPLPSGSAVLDPRVILRPPVGRLPKVFRDRKAVRRKLRKAVRRPNGKVHLLHGLGGSGKTAIAIKTAQEVAGRRRMVWWVSGVTSPEFITSMVDIARALGARENEVEDVLAGRGNPADLVWRYLERHKKWLLIIDNVDDIRVLDVGTIKAGDGNGWLRPTHRGTLLVTSRLGDLSQWGTFTSADKVGPLDPRDAALMLRDLAPSSGSYQEAEALADGLGFLPLALRHVGSLLSSPFSSEPSFAAYSFSLRTNLSTLMKQGESERDVLSRTWESSLDMLNAQGRGQARPILRTLSCFAPSIPIPTRMLDKGILADLCDGDVEAVTEGMKALESVKLIDIAEGQPVDGVAIVVHPLIAEANRLHLDEGRETALVTKVSVALVLHAVEGLKMEEPRDWPRWFDMRPHMMSALEQVSRHPVDGYLGEMAKCVARAIAALVYAGYYTTALDVTRTALSLVRGLGESDPGLLDLRHELAGALLYTGNAADAEREYRAVAEARSKAFGAEDPQTLISLFQLAYVLAMTDRLDEAEKVARRVLEVRIRVLEPGDYYILVTRYVLDDIFFRQGRYEECRQRCTALLGDVRTLLGAEHFLTITTQHLLARVLLEQGEPREAEAELRAVLDAGRGTLGDRHPEMLKTRLTLARALATMRRKRDARAELNRVLTELGGSVPEGHSVFEDFQLAEDALQR</sequence>
<reference evidence="3" key="1">
    <citation type="submission" date="2019-05" db="EMBL/GenBank/DDBJ databases">
        <title>Isolation, diversity and antifungal activity of Actinobacteria from wheat.</title>
        <authorList>
            <person name="Yu B."/>
        </authorList>
    </citation>
    <scope>NUCLEOTIDE SEQUENCE [LARGE SCALE GENOMIC DNA]</scope>
    <source>
        <strain evidence="3">NEAU-HEGS1-5</strain>
    </source>
</reference>
<dbReference type="Gene3D" id="3.40.50.300">
    <property type="entry name" value="P-loop containing nucleotide triphosphate hydrolases"/>
    <property type="match status" value="1"/>
</dbReference>
<feature type="transmembrane region" description="Helical" evidence="1">
    <location>
        <begin position="6"/>
        <end position="25"/>
    </location>
</feature>
<dbReference type="GO" id="GO:0043531">
    <property type="term" value="F:ADP binding"/>
    <property type="evidence" value="ECO:0007669"/>
    <property type="project" value="InterPro"/>
</dbReference>
<dbReference type="InterPro" id="IPR027417">
    <property type="entry name" value="P-loop_NTPase"/>
</dbReference>